<dbReference type="PROSITE" id="PS51186">
    <property type="entry name" value="GNAT"/>
    <property type="match status" value="1"/>
</dbReference>
<dbReference type="InterPro" id="IPR016181">
    <property type="entry name" value="Acyl_CoA_acyltransferase"/>
</dbReference>
<keyword evidence="4" id="KW-1185">Reference proteome</keyword>
<name>A0A251RZB6_HELAN</name>
<dbReference type="FunCoup" id="A0A251RZB6">
    <property type="interactions" value="10"/>
</dbReference>
<reference evidence="2" key="3">
    <citation type="submission" date="2020-06" db="EMBL/GenBank/DDBJ databases">
        <title>Helianthus annuus Genome sequencing and assembly Release 2.</title>
        <authorList>
            <person name="Gouzy J."/>
            <person name="Langlade N."/>
            <person name="Munos S."/>
        </authorList>
    </citation>
    <scope>NUCLEOTIDE SEQUENCE</scope>
    <source>
        <tissue evidence="2">Leaves</tissue>
    </source>
</reference>
<evidence type="ECO:0000259" key="1">
    <source>
        <dbReference type="PROSITE" id="PS51186"/>
    </source>
</evidence>
<dbReference type="GO" id="GO:0016747">
    <property type="term" value="F:acyltransferase activity, transferring groups other than amino-acyl groups"/>
    <property type="evidence" value="ECO:0007669"/>
    <property type="project" value="InterPro"/>
</dbReference>
<dbReference type="OrthoDB" id="630895at2759"/>
<dbReference type="Pfam" id="PF13302">
    <property type="entry name" value="Acetyltransf_3"/>
    <property type="match status" value="1"/>
</dbReference>
<sequence length="171" mass="19472">MNPSSPPTTITLRPFRLSDANDLLQFAGDEQVTRFLRWETLKTTDESLTFIKDKCIPHRWRRSICIDDRSIGFISTFYEDGHKADIGYGLAAKYWGRGIATEAVKMAVKQVLMEFPDIVRLQAFTDVENVGSQRVLEKAGFKLEGLLRKYTMIKGCVKDTLVFSLLSTDEI</sequence>
<reference evidence="3" key="2">
    <citation type="submission" date="2017-02" db="EMBL/GenBank/DDBJ databases">
        <title>Sunflower complete genome.</title>
        <authorList>
            <person name="Langlade N."/>
            <person name="Munos S."/>
        </authorList>
    </citation>
    <scope>NUCLEOTIDE SEQUENCE [LARGE SCALE GENOMIC DNA]</scope>
    <source>
        <tissue evidence="3">Leaves</tissue>
    </source>
</reference>
<dbReference type="PANTHER" id="PTHR46067:SF16">
    <property type="entry name" value="N-ACETYLTRANSFERASE DOMAIN-CONTAINING PROTEIN"/>
    <property type="match status" value="1"/>
</dbReference>
<dbReference type="InterPro" id="IPR000182">
    <property type="entry name" value="GNAT_dom"/>
</dbReference>
<gene>
    <name evidence="3" type="ORF">HannXRQ_Chr16g0512001</name>
    <name evidence="2" type="ORF">HanXRQr2_Chr11g0487181</name>
</gene>
<keyword evidence="3" id="KW-0012">Acyltransferase</keyword>
<feature type="domain" description="N-acetyltransferase" evidence="1">
    <location>
        <begin position="10"/>
        <end position="168"/>
    </location>
</feature>
<dbReference type="Gene3D" id="3.40.630.30">
    <property type="match status" value="1"/>
</dbReference>
<keyword evidence="3" id="KW-0808">Transferase</keyword>
<dbReference type="InParanoid" id="A0A251RZB6"/>
<evidence type="ECO:0000313" key="2">
    <source>
        <dbReference type="EMBL" id="KAF5781727.1"/>
    </source>
</evidence>
<dbReference type="EMBL" id="CM007905">
    <property type="protein sequence ID" value="OTF91553.1"/>
    <property type="molecule type" value="Genomic_DNA"/>
</dbReference>
<evidence type="ECO:0000313" key="4">
    <source>
        <dbReference type="Proteomes" id="UP000215914"/>
    </source>
</evidence>
<dbReference type="EMBL" id="MNCJ02000326">
    <property type="protein sequence ID" value="KAF5781727.1"/>
    <property type="molecule type" value="Genomic_DNA"/>
</dbReference>
<organism evidence="3 4">
    <name type="scientific">Helianthus annuus</name>
    <name type="common">Common sunflower</name>
    <dbReference type="NCBI Taxonomy" id="4232"/>
    <lineage>
        <taxon>Eukaryota</taxon>
        <taxon>Viridiplantae</taxon>
        <taxon>Streptophyta</taxon>
        <taxon>Embryophyta</taxon>
        <taxon>Tracheophyta</taxon>
        <taxon>Spermatophyta</taxon>
        <taxon>Magnoliopsida</taxon>
        <taxon>eudicotyledons</taxon>
        <taxon>Gunneridae</taxon>
        <taxon>Pentapetalae</taxon>
        <taxon>asterids</taxon>
        <taxon>campanulids</taxon>
        <taxon>Asterales</taxon>
        <taxon>Asteraceae</taxon>
        <taxon>Asteroideae</taxon>
        <taxon>Heliantheae alliance</taxon>
        <taxon>Heliantheae</taxon>
        <taxon>Helianthus</taxon>
    </lineage>
</organism>
<proteinExistence type="predicted"/>
<accession>A0A251RZB6</accession>
<dbReference type="Gramene" id="mRNA:HanXRQr2_Chr11g0487181">
    <property type="protein sequence ID" value="CDS:HanXRQr2_Chr11g0487181.1"/>
    <property type="gene ID" value="HanXRQr2_Chr11g0487181"/>
</dbReference>
<dbReference type="PANTHER" id="PTHR46067">
    <property type="entry name" value="ACYL-COA N-ACYLTRANSFERASES (NAT) SUPERFAMILY PROTEIN"/>
    <property type="match status" value="1"/>
</dbReference>
<dbReference type="SUPFAM" id="SSF55729">
    <property type="entry name" value="Acyl-CoA N-acyltransferases (Nat)"/>
    <property type="match status" value="1"/>
</dbReference>
<evidence type="ECO:0000313" key="3">
    <source>
        <dbReference type="EMBL" id="OTF91553.1"/>
    </source>
</evidence>
<dbReference type="AlphaFoldDB" id="A0A251RZB6"/>
<protein>
    <submittedName>
        <fullName evidence="3">Putative acyl-CoA N-acyltransferases (NAT) superfamily protein</fullName>
    </submittedName>
    <submittedName>
        <fullName evidence="2">Transcription regulator GNAT family</fullName>
    </submittedName>
</protein>
<dbReference type="Proteomes" id="UP000215914">
    <property type="component" value="Chromosome 16"/>
</dbReference>
<dbReference type="STRING" id="4232.A0A251RZB6"/>
<dbReference type="OMA" id="WRRSICV"/>
<reference evidence="2 4" key="1">
    <citation type="journal article" date="2017" name="Nature">
        <title>The sunflower genome provides insights into oil metabolism, flowering and Asterid evolution.</title>
        <authorList>
            <person name="Badouin H."/>
            <person name="Gouzy J."/>
            <person name="Grassa C.J."/>
            <person name="Murat F."/>
            <person name="Staton S.E."/>
            <person name="Cottret L."/>
            <person name="Lelandais-Briere C."/>
            <person name="Owens G.L."/>
            <person name="Carrere S."/>
            <person name="Mayjonade B."/>
            <person name="Legrand L."/>
            <person name="Gill N."/>
            <person name="Kane N.C."/>
            <person name="Bowers J.E."/>
            <person name="Hubner S."/>
            <person name="Bellec A."/>
            <person name="Berard A."/>
            <person name="Berges H."/>
            <person name="Blanchet N."/>
            <person name="Boniface M.C."/>
            <person name="Brunel D."/>
            <person name="Catrice O."/>
            <person name="Chaidir N."/>
            <person name="Claudel C."/>
            <person name="Donnadieu C."/>
            <person name="Faraut T."/>
            <person name="Fievet G."/>
            <person name="Helmstetter N."/>
            <person name="King M."/>
            <person name="Knapp S.J."/>
            <person name="Lai Z."/>
            <person name="Le Paslier M.C."/>
            <person name="Lippi Y."/>
            <person name="Lorenzon L."/>
            <person name="Mandel J.R."/>
            <person name="Marage G."/>
            <person name="Marchand G."/>
            <person name="Marquand E."/>
            <person name="Bret-Mestries E."/>
            <person name="Morien E."/>
            <person name="Nambeesan S."/>
            <person name="Nguyen T."/>
            <person name="Pegot-Espagnet P."/>
            <person name="Pouilly N."/>
            <person name="Raftis F."/>
            <person name="Sallet E."/>
            <person name="Schiex T."/>
            <person name="Thomas J."/>
            <person name="Vandecasteele C."/>
            <person name="Vares D."/>
            <person name="Vear F."/>
            <person name="Vautrin S."/>
            <person name="Crespi M."/>
            <person name="Mangin B."/>
            <person name="Burke J.M."/>
            <person name="Salse J."/>
            <person name="Munos S."/>
            <person name="Vincourt P."/>
            <person name="Rieseberg L.H."/>
            <person name="Langlade N.B."/>
        </authorList>
    </citation>
    <scope>NUCLEOTIDE SEQUENCE [LARGE SCALE GENOMIC DNA]</scope>
    <source>
        <strain evidence="4">cv. SF193</strain>
        <tissue evidence="2">Leaves</tissue>
    </source>
</reference>